<evidence type="ECO:0000259" key="7">
    <source>
        <dbReference type="Pfam" id="PF08543"/>
    </source>
</evidence>
<dbReference type="FunFam" id="3.40.1190.20:FF:000003">
    <property type="entry name" value="Phosphomethylpyrimidine kinase ThiD"/>
    <property type="match status" value="1"/>
</dbReference>
<dbReference type="GO" id="GO:0008902">
    <property type="term" value="F:hydroxymethylpyrimidine kinase activity"/>
    <property type="evidence" value="ECO:0007669"/>
    <property type="project" value="UniProtKB-EC"/>
</dbReference>
<dbReference type="PANTHER" id="PTHR20858:SF17">
    <property type="entry name" value="HYDROXYMETHYLPYRIMIDINE_PHOSPHOMETHYLPYRIMIDINE KINASE THI20-RELATED"/>
    <property type="match status" value="1"/>
</dbReference>
<keyword evidence="8" id="KW-0614">Plasmid</keyword>
<sequence length="267" mass="27346">MAHIALTIAGSDSGGGAGIQADLKTMSALGVYGASVITAITAQNTRAVTAVHSVPLDIIAAQIDAVLEDLDVRAIKIGMLATPGIIERVAQALENYGEAIVVDPVMIAKSGDALLAPEAVETLRDRLLPRASVLTPNLPEAACLLGQDTATSADEMITQGIALCDLGAKAVLMKGGHASGDICEDILISGGSVVATFSAARQHTNNTHGTGCTLSSGIAAGLAKGMVLREAVQEAHRYLQNAITAADELNVGHGHGPVHHFHPFWSA</sequence>
<reference evidence="8 9" key="1">
    <citation type="journal article" date="2016" name="ISME J.">
        <title>Global occurrence and heterogeneity of the Roseobacter-clade species Ruegeria mobilis.</title>
        <authorList>
            <person name="Sonnenschein E."/>
            <person name="Gram L."/>
        </authorList>
    </citation>
    <scope>NUCLEOTIDE SEQUENCE [LARGE SCALE GENOMIC DNA]</scope>
    <source>
        <strain evidence="8 9">F1926</strain>
        <plasmid evidence="8 9">unnamed1</plasmid>
    </source>
</reference>
<accession>A0A1B1A6T9</accession>
<dbReference type="EC" id="2.7.1.49" evidence="2"/>
<dbReference type="KEGG" id="rmb:K529_015845"/>
<dbReference type="UniPathway" id="UPA00060">
    <property type="reaction ID" value="UER00138"/>
</dbReference>
<dbReference type="InterPro" id="IPR013749">
    <property type="entry name" value="PM/HMP-P_kinase-1"/>
</dbReference>
<dbReference type="EMBL" id="CP015231">
    <property type="protein sequence ID" value="ANP42251.1"/>
    <property type="molecule type" value="Genomic_DNA"/>
</dbReference>
<dbReference type="GO" id="GO:0009229">
    <property type="term" value="P:thiamine diphosphate biosynthetic process"/>
    <property type="evidence" value="ECO:0007669"/>
    <property type="project" value="UniProtKB-UniPathway"/>
</dbReference>
<dbReference type="Gene3D" id="3.40.1190.20">
    <property type="match status" value="1"/>
</dbReference>
<dbReference type="GO" id="GO:0009228">
    <property type="term" value="P:thiamine biosynthetic process"/>
    <property type="evidence" value="ECO:0007669"/>
    <property type="project" value="InterPro"/>
</dbReference>
<dbReference type="Pfam" id="PF08543">
    <property type="entry name" value="Phos_pyr_kin"/>
    <property type="match status" value="1"/>
</dbReference>
<evidence type="ECO:0000313" key="9">
    <source>
        <dbReference type="Proteomes" id="UP000013243"/>
    </source>
</evidence>
<proteinExistence type="predicted"/>
<dbReference type="GO" id="GO:0005829">
    <property type="term" value="C:cytosol"/>
    <property type="evidence" value="ECO:0007669"/>
    <property type="project" value="TreeGrafter"/>
</dbReference>
<gene>
    <name evidence="8" type="ORF">K529_015845</name>
</gene>
<dbReference type="AlphaFoldDB" id="A0A1B1A6T9"/>
<dbReference type="PANTHER" id="PTHR20858">
    <property type="entry name" value="PHOSPHOMETHYLPYRIMIDINE KINASE"/>
    <property type="match status" value="1"/>
</dbReference>
<keyword evidence="3" id="KW-0808">Transferase</keyword>
<dbReference type="InterPro" id="IPR004399">
    <property type="entry name" value="HMP/HMP-P_kinase_dom"/>
</dbReference>
<dbReference type="GeneID" id="28251337"/>
<evidence type="ECO:0000313" key="8">
    <source>
        <dbReference type="EMBL" id="ANP42251.1"/>
    </source>
</evidence>
<organism evidence="8 9">
    <name type="scientific">Tritonibacter mobilis F1926</name>
    <dbReference type="NCBI Taxonomy" id="1265309"/>
    <lineage>
        <taxon>Bacteria</taxon>
        <taxon>Pseudomonadati</taxon>
        <taxon>Pseudomonadota</taxon>
        <taxon>Alphaproteobacteria</taxon>
        <taxon>Rhodobacterales</taxon>
        <taxon>Paracoccaceae</taxon>
        <taxon>Tritonibacter</taxon>
    </lineage>
</organism>
<feature type="domain" description="Pyridoxamine kinase/Phosphomethylpyrimidine kinase" evidence="7">
    <location>
        <begin position="12"/>
        <end position="259"/>
    </location>
</feature>
<dbReference type="CDD" id="cd01169">
    <property type="entry name" value="HMPP_kinase"/>
    <property type="match status" value="1"/>
</dbReference>
<evidence type="ECO:0000256" key="6">
    <source>
        <dbReference type="ARBA" id="ARBA00022840"/>
    </source>
</evidence>
<dbReference type="InterPro" id="IPR029056">
    <property type="entry name" value="Ribokinase-like"/>
</dbReference>
<keyword evidence="5 8" id="KW-0418">Kinase</keyword>
<dbReference type="GO" id="GO:0005524">
    <property type="term" value="F:ATP binding"/>
    <property type="evidence" value="ECO:0007669"/>
    <property type="project" value="UniProtKB-KW"/>
</dbReference>
<evidence type="ECO:0000256" key="2">
    <source>
        <dbReference type="ARBA" id="ARBA00012135"/>
    </source>
</evidence>
<comment type="pathway">
    <text evidence="1">Cofactor biosynthesis; thiamine diphosphate biosynthesis.</text>
</comment>
<evidence type="ECO:0000256" key="5">
    <source>
        <dbReference type="ARBA" id="ARBA00022777"/>
    </source>
</evidence>
<evidence type="ECO:0000256" key="4">
    <source>
        <dbReference type="ARBA" id="ARBA00022741"/>
    </source>
</evidence>
<geneLocation type="plasmid" evidence="8 9">
    <name>unnamed1</name>
</geneLocation>
<dbReference type="Proteomes" id="UP000013243">
    <property type="component" value="Plasmid unnamed1"/>
</dbReference>
<keyword evidence="4" id="KW-0547">Nucleotide-binding</keyword>
<dbReference type="NCBIfam" id="TIGR00097">
    <property type="entry name" value="HMP-P_kinase"/>
    <property type="match status" value="1"/>
</dbReference>
<dbReference type="SUPFAM" id="SSF53613">
    <property type="entry name" value="Ribokinase-like"/>
    <property type="match status" value="1"/>
</dbReference>
<dbReference type="OrthoDB" id="9810880at2"/>
<evidence type="ECO:0000256" key="1">
    <source>
        <dbReference type="ARBA" id="ARBA00004948"/>
    </source>
</evidence>
<name>A0A1B1A6T9_9RHOB</name>
<evidence type="ECO:0000256" key="3">
    <source>
        <dbReference type="ARBA" id="ARBA00022679"/>
    </source>
</evidence>
<protein>
    <recommendedName>
        <fullName evidence="2">hydroxymethylpyrimidine kinase</fullName>
        <ecNumber evidence="2">2.7.1.49</ecNumber>
    </recommendedName>
</protein>
<dbReference type="RefSeq" id="WP_005605926.1">
    <property type="nucleotide sequence ID" value="NZ_CP015231.1"/>
</dbReference>
<keyword evidence="6" id="KW-0067">ATP-binding</keyword>
<dbReference type="GO" id="GO:0008972">
    <property type="term" value="F:phosphomethylpyrimidine kinase activity"/>
    <property type="evidence" value="ECO:0007669"/>
    <property type="project" value="InterPro"/>
</dbReference>